<evidence type="ECO:0000259" key="1">
    <source>
        <dbReference type="PROSITE" id="PS50181"/>
    </source>
</evidence>
<dbReference type="CDD" id="cd22160">
    <property type="entry name" value="F-box_AtFBL13-like"/>
    <property type="match status" value="1"/>
</dbReference>
<dbReference type="PANTHER" id="PTHR31900:SF32">
    <property type="entry name" value="F-BOX_RNI_FBD-LIKE DOMAIN PROTEIN"/>
    <property type="match status" value="1"/>
</dbReference>
<dbReference type="InterPro" id="IPR055357">
    <property type="entry name" value="LRR_At1g61320_AtMIF1"/>
</dbReference>
<dbReference type="SUPFAM" id="SSF52047">
    <property type="entry name" value="RNI-like"/>
    <property type="match status" value="1"/>
</dbReference>
<reference evidence="2" key="1">
    <citation type="submission" date="2023-10" db="EMBL/GenBank/DDBJ databases">
        <title>Chromosome-level genome of the transformable northern wattle, Acacia crassicarpa.</title>
        <authorList>
            <person name="Massaro I."/>
            <person name="Sinha N.R."/>
            <person name="Poethig S."/>
            <person name="Leichty A.R."/>
        </authorList>
    </citation>
    <scope>NUCLEOTIDE SEQUENCE</scope>
    <source>
        <strain evidence="2">Acra3RX</strain>
        <tissue evidence="2">Leaf</tissue>
    </source>
</reference>
<proteinExistence type="predicted"/>
<dbReference type="SMART" id="SM00579">
    <property type="entry name" value="FBD"/>
    <property type="match status" value="1"/>
</dbReference>
<dbReference type="InterPro" id="IPR036047">
    <property type="entry name" value="F-box-like_dom_sf"/>
</dbReference>
<keyword evidence="3" id="KW-1185">Reference proteome</keyword>
<dbReference type="Proteomes" id="UP001293593">
    <property type="component" value="Unassembled WGS sequence"/>
</dbReference>
<name>A0AAE1TJZ9_9FABA</name>
<dbReference type="InterPro" id="IPR001810">
    <property type="entry name" value="F-box_dom"/>
</dbReference>
<evidence type="ECO:0000313" key="3">
    <source>
        <dbReference type="Proteomes" id="UP001293593"/>
    </source>
</evidence>
<dbReference type="PROSITE" id="PS50181">
    <property type="entry name" value="FBOX"/>
    <property type="match status" value="1"/>
</dbReference>
<dbReference type="Gene3D" id="1.20.1280.50">
    <property type="match status" value="1"/>
</dbReference>
<sequence>METRSIKRRRIAELLVNDDVVETTIDRLSDLPDALLHQIFLLLPIKTVAQTSVLSKRWRSLWITYPDLDFTTLDSSLVSAVNHLEPRLLTAWQSRIISQVLSIREKNTYIRVLRFRATISFSLLNSLIRNAIRQNVRQLEVEVGTKDYFNFPRCVIGSESLRVLKLKSRYPGFRLPPVSITKDGFKSLQTLSLSLVILYDQPFISDLFSDSSFPSLKKLCLRACVGLKSLHVGCLALEDLRLKNCFHMQSLDVSCAKLERLRVVDCFNSYSEKSWVRINAPKLQHCIWDYNRVTDVTIIEHSKFLREASIGFFILPKEFSMGKLLSVHNLLSGLSEAHSLTLESQSVEILSNNKFFSMHLRPFCNLKSLELHAVLKKSNVHGLACVFRSCPTLHSLILRIINDYKTERKQWNRDLWDVANTEEEQFWESQIQTLKLFLQHLKVVKIYGFLECEDEVTLAKFLLNHAKALEEMILCGGRFNSRDYLRRQKIRSQMKGFSRASSNAKLAFH</sequence>
<dbReference type="Pfam" id="PF00646">
    <property type="entry name" value="F-box"/>
    <property type="match status" value="1"/>
</dbReference>
<organism evidence="2 3">
    <name type="scientific">Acacia crassicarpa</name>
    <name type="common">northern wattle</name>
    <dbReference type="NCBI Taxonomy" id="499986"/>
    <lineage>
        <taxon>Eukaryota</taxon>
        <taxon>Viridiplantae</taxon>
        <taxon>Streptophyta</taxon>
        <taxon>Embryophyta</taxon>
        <taxon>Tracheophyta</taxon>
        <taxon>Spermatophyta</taxon>
        <taxon>Magnoliopsida</taxon>
        <taxon>eudicotyledons</taxon>
        <taxon>Gunneridae</taxon>
        <taxon>Pentapetalae</taxon>
        <taxon>rosids</taxon>
        <taxon>fabids</taxon>
        <taxon>Fabales</taxon>
        <taxon>Fabaceae</taxon>
        <taxon>Caesalpinioideae</taxon>
        <taxon>mimosoid clade</taxon>
        <taxon>Acacieae</taxon>
        <taxon>Acacia</taxon>
    </lineage>
</organism>
<dbReference type="InterPro" id="IPR032675">
    <property type="entry name" value="LRR_dom_sf"/>
</dbReference>
<dbReference type="AlphaFoldDB" id="A0AAE1TJZ9"/>
<accession>A0AAE1TJZ9</accession>
<dbReference type="InterPro" id="IPR050232">
    <property type="entry name" value="FBL13/AtMIF1-like"/>
</dbReference>
<dbReference type="InterPro" id="IPR006566">
    <property type="entry name" value="FBD"/>
</dbReference>
<dbReference type="EMBL" id="JAWXYG010000001">
    <property type="protein sequence ID" value="KAK4286219.1"/>
    <property type="molecule type" value="Genomic_DNA"/>
</dbReference>
<dbReference type="Pfam" id="PF23622">
    <property type="entry name" value="LRR_At1g61320_AtMIF1"/>
    <property type="match status" value="1"/>
</dbReference>
<protein>
    <recommendedName>
        <fullName evidence="1">F-box domain-containing protein</fullName>
    </recommendedName>
</protein>
<gene>
    <name evidence="2" type="ORF">QN277_002806</name>
</gene>
<evidence type="ECO:0000313" key="2">
    <source>
        <dbReference type="EMBL" id="KAK4286219.1"/>
    </source>
</evidence>
<dbReference type="Gene3D" id="3.80.10.10">
    <property type="entry name" value="Ribonuclease Inhibitor"/>
    <property type="match status" value="1"/>
</dbReference>
<dbReference type="PANTHER" id="PTHR31900">
    <property type="entry name" value="F-BOX/RNI SUPERFAMILY PROTEIN-RELATED"/>
    <property type="match status" value="1"/>
</dbReference>
<dbReference type="SUPFAM" id="SSF81383">
    <property type="entry name" value="F-box domain"/>
    <property type="match status" value="1"/>
</dbReference>
<dbReference type="InterPro" id="IPR053781">
    <property type="entry name" value="F-box_AtFBL13-like"/>
</dbReference>
<comment type="caution">
    <text evidence="2">The sequence shown here is derived from an EMBL/GenBank/DDBJ whole genome shotgun (WGS) entry which is preliminary data.</text>
</comment>
<feature type="domain" description="F-box" evidence="1">
    <location>
        <begin position="25"/>
        <end position="73"/>
    </location>
</feature>